<evidence type="ECO:0000313" key="7">
    <source>
        <dbReference type="Proteomes" id="UP000625711"/>
    </source>
</evidence>
<comment type="caution">
    <text evidence="6">The sequence shown here is derived from an EMBL/GenBank/DDBJ whole genome shotgun (WGS) entry which is preliminary data.</text>
</comment>
<dbReference type="PANTHER" id="PTHR14145">
    <property type="entry name" value="26S PROTESOME SUBUNIT 6"/>
    <property type="match status" value="1"/>
</dbReference>
<evidence type="ECO:0000256" key="3">
    <source>
        <dbReference type="ARBA" id="ARBA00022942"/>
    </source>
</evidence>
<dbReference type="GO" id="GO:0005838">
    <property type="term" value="C:proteasome regulatory particle"/>
    <property type="evidence" value="ECO:0007669"/>
    <property type="project" value="TreeGrafter"/>
</dbReference>
<keyword evidence="7" id="KW-1185">Reference proteome</keyword>
<dbReference type="SMART" id="SM00088">
    <property type="entry name" value="PINT"/>
    <property type="match status" value="1"/>
</dbReference>
<dbReference type="OrthoDB" id="1452at2759"/>
<dbReference type="Pfam" id="PF21154">
    <property type="entry name" value="RPN7_PSMD6_C"/>
    <property type="match status" value="1"/>
</dbReference>
<dbReference type="EMBL" id="JAACXV010013711">
    <property type="protein sequence ID" value="KAF7272742.1"/>
    <property type="molecule type" value="Genomic_DNA"/>
</dbReference>
<accession>A0A834IF06</accession>
<reference evidence="6" key="1">
    <citation type="submission" date="2020-08" db="EMBL/GenBank/DDBJ databases">
        <title>Genome sequencing and assembly of the red palm weevil Rhynchophorus ferrugineus.</title>
        <authorList>
            <person name="Dias G.B."/>
            <person name="Bergman C.M."/>
            <person name="Manee M."/>
        </authorList>
    </citation>
    <scope>NUCLEOTIDE SEQUENCE</scope>
    <source>
        <strain evidence="6">AA-2017</strain>
        <tissue evidence="6">Whole larva</tissue>
    </source>
</reference>
<feature type="coiled-coil region" evidence="4">
    <location>
        <begin position="70"/>
        <end position="101"/>
    </location>
</feature>
<protein>
    <recommendedName>
        <fullName evidence="2">26S proteasome non-ATPase regulatory subunit 6</fullName>
    </recommendedName>
</protein>
<comment type="similarity">
    <text evidence="1">Belongs to the proteasome subunit S10 family.</text>
</comment>
<dbReference type="InterPro" id="IPR045135">
    <property type="entry name" value="Rpn7_N"/>
</dbReference>
<gene>
    <name evidence="6" type="ORF">GWI33_014495</name>
</gene>
<dbReference type="GO" id="GO:0043161">
    <property type="term" value="P:proteasome-mediated ubiquitin-dependent protein catabolic process"/>
    <property type="evidence" value="ECO:0007669"/>
    <property type="project" value="TreeGrafter"/>
</dbReference>
<name>A0A834IF06_RHYFE</name>
<dbReference type="PANTHER" id="PTHR14145:SF1">
    <property type="entry name" value="26S PROTEASOME NON-ATPASE REGULATORY SUBUNIT 6"/>
    <property type="match status" value="1"/>
</dbReference>
<dbReference type="InterPro" id="IPR000717">
    <property type="entry name" value="PCI_dom"/>
</dbReference>
<keyword evidence="4" id="KW-0175">Coiled coil</keyword>
<dbReference type="InterPro" id="IPR011990">
    <property type="entry name" value="TPR-like_helical_dom_sf"/>
</dbReference>
<dbReference type="Pfam" id="PF01399">
    <property type="entry name" value="PCI"/>
    <property type="match status" value="1"/>
</dbReference>
<dbReference type="SUPFAM" id="SSF48452">
    <property type="entry name" value="TPR-like"/>
    <property type="match status" value="1"/>
</dbReference>
<evidence type="ECO:0000256" key="1">
    <source>
        <dbReference type="ARBA" id="ARBA00005717"/>
    </source>
</evidence>
<dbReference type="InterPro" id="IPR019585">
    <property type="entry name" value="Rpn7/CSN1"/>
</dbReference>
<organism evidence="6 7">
    <name type="scientific">Rhynchophorus ferrugineus</name>
    <name type="common">Red palm weevil</name>
    <name type="synonym">Curculio ferrugineus</name>
    <dbReference type="NCBI Taxonomy" id="354439"/>
    <lineage>
        <taxon>Eukaryota</taxon>
        <taxon>Metazoa</taxon>
        <taxon>Ecdysozoa</taxon>
        <taxon>Arthropoda</taxon>
        <taxon>Hexapoda</taxon>
        <taxon>Insecta</taxon>
        <taxon>Pterygota</taxon>
        <taxon>Neoptera</taxon>
        <taxon>Endopterygota</taxon>
        <taxon>Coleoptera</taxon>
        <taxon>Polyphaga</taxon>
        <taxon>Cucujiformia</taxon>
        <taxon>Curculionidae</taxon>
        <taxon>Dryophthorinae</taxon>
        <taxon>Rhynchophorus</taxon>
    </lineage>
</organism>
<dbReference type="Pfam" id="PF10602">
    <property type="entry name" value="RPN7"/>
    <property type="match status" value="1"/>
</dbReference>
<dbReference type="InterPro" id="IPR049549">
    <property type="entry name" value="RPN7_PSMD6_C"/>
</dbReference>
<evidence type="ECO:0000259" key="5">
    <source>
        <dbReference type="SMART" id="SM00088"/>
    </source>
</evidence>
<dbReference type="SUPFAM" id="SSF46785">
    <property type="entry name" value="Winged helix' DNA-binding domain"/>
    <property type="match status" value="1"/>
</dbReference>
<sequence length="370" mass="43247">MPIENLEDQGLEKNPDLELAHYKFLLTLPEYRNDKTVHGKITEAIKKDDMAPWYELICREIGWKLDEKLLKSLKSKNEEQIKKLNEAIEDAEKNLGEMEVREAYLRKAEYYSRVGDKENALSTFRQTYDKTVSLGHRLDIIFHLIRIGLFFMDHDVITRNIEKAKILIEEGGDWDRRNRLKVYQGAYCMAVRDFKTAANLFLDTVSTFTSYELMDYKAFVRYTVYTSIISLPRNQLRDKVVKGSEILEVLHSEPFVKDYLSSLYDCQYADFFVNLAKVEEILRKDYFLNPHYRSLTLQYMAEAFGVTIDFIDEELSTFIASGRLHCKIDRVGGIVETNRPDLKNAQFNSVVKQGDLLLQRVQKLSRVINI</sequence>
<dbReference type="FunFam" id="1.25.40.570:FF:000005">
    <property type="entry name" value="26S proteasome regulatory subunit N7"/>
    <property type="match status" value="1"/>
</dbReference>
<dbReference type="Gene3D" id="1.25.40.570">
    <property type="match status" value="1"/>
</dbReference>
<evidence type="ECO:0000313" key="6">
    <source>
        <dbReference type="EMBL" id="KAF7272742.1"/>
    </source>
</evidence>
<dbReference type="Proteomes" id="UP000625711">
    <property type="component" value="Unassembled WGS sequence"/>
</dbReference>
<keyword evidence="3" id="KW-0647">Proteasome</keyword>
<dbReference type="AlphaFoldDB" id="A0A834IF06"/>
<evidence type="ECO:0000256" key="4">
    <source>
        <dbReference type="SAM" id="Coils"/>
    </source>
</evidence>
<evidence type="ECO:0000256" key="2">
    <source>
        <dbReference type="ARBA" id="ARBA00014932"/>
    </source>
</evidence>
<proteinExistence type="inferred from homology"/>
<feature type="domain" description="PCI" evidence="5">
    <location>
        <begin position="267"/>
        <end position="354"/>
    </location>
</feature>
<dbReference type="InterPro" id="IPR036390">
    <property type="entry name" value="WH_DNA-bd_sf"/>
</dbReference>